<evidence type="ECO:0000313" key="4">
    <source>
        <dbReference type="Proteomes" id="UP000595437"/>
    </source>
</evidence>
<protein>
    <submittedName>
        <fullName evidence="3">Transposable element tcb2 transposase</fullName>
    </submittedName>
</protein>
<organism evidence="3 4">
    <name type="scientific">Caligus rogercresseyi</name>
    <name type="common">Sea louse</name>
    <dbReference type="NCBI Taxonomy" id="217165"/>
    <lineage>
        <taxon>Eukaryota</taxon>
        <taxon>Metazoa</taxon>
        <taxon>Ecdysozoa</taxon>
        <taxon>Arthropoda</taxon>
        <taxon>Crustacea</taxon>
        <taxon>Multicrustacea</taxon>
        <taxon>Hexanauplia</taxon>
        <taxon>Copepoda</taxon>
        <taxon>Siphonostomatoida</taxon>
        <taxon>Caligidae</taxon>
        <taxon>Caligus</taxon>
    </lineage>
</organism>
<dbReference type="PANTHER" id="PTHR46068">
    <property type="entry name" value="PROTEIN CBG27172"/>
    <property type="match status" value="1"/>
</dbReference>
<proteinExistence type="predicted"/>
<dbReference type="SUPFAM" id="SSF46689">
    <property type="entry name" value="Homeodomain-like"/>
    <property type="match status" value="1"/>
</dbReference>
<accession>A0A7T8KEY2</accession>
<dbReference type="OrthoDB" id="10006939at2759"/>
<evidence type="ECO:0000256" key="2">
    <source>
        <dbReference type="SAM" id="MobiDB-lite"/>
    </source>
</evidence>
<keyword evidence="4" id="KW-1185">Reference proteome</keyword>
<evidence type="ECO:0000256" key="1">
    <source>
        <dbReference type="ARBA" id="ARBA00004123"/>
    </source>
</evidence>
<comment type="subcellular location">
    <subcellularLocation>
        <location evidence="1">Nucleus</location>
    </subcellularLocation>
</comment>
<dbReference type="Gene3D" id="3.30.420.10">
    <property type="entry name" value="Ribonuclease H-like superfamily/Ribonuclease H"/>
    <property type="match status" value="1"/>
</dbReference>
<dbReference type="GO" id="GO:0005634">
    <property type="term" value="C:nucleus"/>
    <property type="evidence" value="ECO:0007669"/>
    <property type="project" value="UniProtKB-SubCell"/>
</dbReference>
<feature type="region of interest" description="Disordered" evidence="2">
    <location>
        <begin position="43"/>
        <end position="64"/>
    </location>
</feature>
<dbReference type="PANTHER" id="PTHR46068:SF1">
    <property type="entry name" value="TRANSPOSASE IS30-LIKE HTH DOMAIN-CONTAINING PROTEIN"/>
    <property type="match status" value="1"/>
</dbReference>
<evidence type="ECO:0000313" key="3">
    <source>
        <dbReference type="EMBL" id="QQP54503.1"/>
    </source>
</evidence>
<reference evidence="4" key="1">
    <citation type="submission" date="2021-01" db="EMBL/GenBank/DDBJ databases">
        <title>Caligus Genome Assembly.</title>
        <authorList>
            <person name="Gallardo-Escarate C."/>
        </authorList>
    </citation>
    <scope>NUCLEOTIDE SEQUENCE [LARGE SCALE GENOMIC DNA]</scope>
</reference>
<sequence length="338" mass="39821">MSVQQAKRQRIHDLLDAQINQVDIARIVAVDIRTVRRIQQDKNDDKGFNRAPGSGGHNKKRTEDFLNEDKAKVESDPTISLNRLSKEFNVSRRTIQLPAKEDLDLQSFVRTYRQLLTAAAMEKRLDRCMIILNWLKKKPCLIKIFSDEKIFTVDQVYNRRNDRWLAKQREDVQGVFRTKNPQQVMVLGVFRFDEKKMPPFFFRPDEKIDTEAYFKVLRYTVLPWFKKNYTTGNYVWQPDGASSHMAAKTQKFCKDNMAHFWPKNFWPPSSTDLNPLDFFWWGAIESKTNRTPHLNLDSLKATIIKEWDNYPEKHIINACKRFRPRLEAVVKANGGHIE</sequence>
<name>A0A7T8KEY2_CALRO</name>
<dbReference type="EMBL" id="CP045894">
    <property type="protein sequence ID" value="QQP54503.1"/>
    <property type="molecule type" value="Genomic_DNA"/>
</dbReference>
<dbReference type="GO" id="GO:0003676">
    <property type="term" value="F:nucleic acid binding"/>
    <property type="evidence" value="ECO:0007669"/>
    <property type="project" value="InterPro"/>
</dbReference>
<dbReference type="InterPro" id="IPR036397">
    <property type="entry name" value="RNaseH_sf"/>
</dbReference>
<dbReference type="AlphaFoldDB" id="A0A7T8KEY2"/>
<gene>
    <name evidence="3" type="ORF">FKW44_007353</name>
</gene>
<dbReference type="Proteomes" id="UP000595437">
    <property type="component" value="Chromosome 5"/>
</dbReference>
<dbReference type="InterPro" id="IPR009057">
    <property type="entry name" value="Homeodomain-like_sf"/>
</dbReference>